<dbReference type="InterPro" id="IPR051544">
    <property type="entry name" value="TPS_OM_transporter"/>
</dbReference>
<feature type="domain" description="Polypeptide-transport-associated ShlB-type" evidence="7">
    <location>
        <begin position="82"/>
        <end position="153"/>
    </location>
</feature>
<accession>A0A074MDK1</accession>
<dbReference type="Pfam" id="PF08479">
    <property type="entry name" value="POTRA_2"/>
    <property type="match status" value="1"/>
</dbReference>
<feature type="compositionally biased region" description="Polar residues" evidence="4">
    <location>
        <begin position="30"/>
        <end position="40"/>
    </location>
</feature>
<dbReference type="GO" id="GO:0008320">
    <property type="term" value="F:protein transmembrane transporter activity"/>
    <property type="evidence" value="ECO:0007669"/>
    <property type="project" value="TreeGrafter"/>
</dbReference>
<dbReference type="Gene3D" id="2.40.160.50">
    <property type="entry name" value="membrane protein fhac: a member of the omp85/tpsb transporter family"/>
    <property type="match status" value="1"/>
</dbReference>
<feature type="compositionally biased region" description="Basic and acidic residues" evidence="4">
    <location>
        <begin position="46"/>
        <end position="55"/>
    </location>
</feature>
<dbReference type="Gene3D" id="3.10.20.310">
    <property type="entry name" value="membrane protein fhac"/>
    <property type="match status" value="1"/>
</dbReference>
<dbReference type="GO" id="GO:0046819">
    <property type="term" value="P:protein secretion by the type V secretion system"/>
    <property type="evidence" value="ECO:0007669"/>
    <property type="project" value="TreeGrafter"/>
</dbReference>
<dbReference type="InterPro" id="IPR005565">
    <property type="entry name" value="Hemolysn_activator_HlyB_C"/>
</dbReference>
<dbReference type="AlphaFoldDB" id="A0A074MDK1"/>
<dbReference type="GO" id="GO:0098046">
    <property type="term" value="C:type V protein secretion system complex"/>
    <property type="evidence" value="ECO:0007669"/>
    <property type="project" value="TreeGrafter"/>
</dbReference>
<evidence type="ECO:0000313" key="9">
    <source>
        <dbReference type="Proteomes" id="UP000027866"/>
    </source>
</evidence>
<reference evidence="8 9" key="1">
    <citation type="submission" date="2014-04" db="EMBL/GenBank/DDBJ databases">
        <title>A comprehensive comparison of genomes of Erythrobacter spp. Strains.</title>
        <authorList>
            <person name="Zheng Q."/>
        </authorList>
    </citation>
    <scope>NUCLEOTIDE SEQUENCE [LARGE SCALE GENOMIC DNA]</scope>
    <source>
        <strain evidence="8 9">DSM 8509</strain>
    </source>
</reference>
<evidence type="ECO:0000256" key="1">
    <source>
        <dbReference type="ARBA" id="ARBA00022452"/>
    </source>
</evidence>
<sequence length="600" mass="64974">MAQGARKLPLAASASALAFMFSAGLPLPGTSASAQVTPPNRSELIPPERRERRDGPTLTIDGDLERAPCALDRAEYADITLTLKGAEFGGLERVPGASLEDAYDQYVGRELPLSVLCDIRAAANSILRSQGYLASVEIPEQNLSDGVADFRVIFGKLTAVRVRGDAGPSERVVAGYLEKLTGGEVFNSNEAERYLLLADDLPGIDVRLSLRPAAGGEPGDLVGEIAVVRQRAVIDVNVQNFGSNAIGRFGGLIRGEIYDLTGLGDRTTVTFFSTAEFEEQQTLQLGHDFAVGSEGLRLGAGLTLSQTSPELGLAGLDIDSQTLLASVFASYPVMRTRRSSAYLEAGFDFVNQNVDANDIRLTEDRVRMIYARVSGDWIDGDSIRRISGYTPFEPRLRVYYAAELRQGLEVFSSSPDCRPNLLACLVGGNVPPSRVEADPTPFLIRYQAGAEYRPNPLLTFSLEARAQATDDPLPAFEEFAGGSFSLGRGYDPGAILGDSGVGAALEFRYGSLAPEGPQAFAWQPYVFTDFAYVWNEDPSRRPLNPDRLWSAGGGVRAAFGSMIQGDFLVAVPLERPDLAPERGDVRFMFSLTARLFPWRF</sequence>
<dbReference type="EMBL" id="JMIX01000008">
    <property type="protein sequence ID" value="KEO92911.1"/>
    <property type="molecule type" value="Genomic_DNA"/>
</dbReference>
<protein>
    <recommendedName>
        <fullName evidence="10">Hemolysin activation/secretion protein</fullName>
    </recommendedName>
</protein>
<feature type="region of interest" description="Disordered" evidence="4">
    <location>
        <begin position="30"/>
        <end position="57"/>
    </location>
</feature>
<dbReference type="PANTHER" id="PTHR34597:SF6">
    <property type="entry name" value="BLR6126 PROTEIN"/>
    <property type="match status" value="1"/>
</dbReference>
<evidence type="ECO:0008006" key="10">
    <source>
        <dbReference type="Google" id="ProtNLM"/>
    </source>
</evidence>
<keyword evidence="9" id="KW-1185">Reference proteome</keyword>
<gene>
    <name evidence="8" type="ORF">EH32_14055</name>
</gene>
<evidence type="ECO:0000313" key="8">
    <source>
        <dbReference type="EMBL" id="KEO92911.1"/>
    </source>
</evidence>
<comment type="caution">
    <text evidence="8">The sequence shown here is derived from an EMBL/GenBank/DDBJ whole genome shotgun (WGS) entry which is preliminary data.</text>
</comment>
<evidence type="ECO:0000259" key="6">
    <source>
        <dbReference type="Pfam" id="PF03865"/>
    </source>
</evidence>
<evidence type="ECO:0000256" key="3">
    <source>
        <dbReference type="ARBA" id="ARBA00023237"/>
    </source>
</evidence>
<keyword evidence="3" id="KW-0998">Cell outer membrane</keyword>
<feature type="domain" description="Haemolysin activator HlyB C-terminal" evidence="6">
    <location>
        <begin position="234"/>
        <end position="556"/>
    </location>
</feature>
<dbReference type="InterPro" id="IPR036709">
    <property type="entry name" value="Autotransporte_beta_dom_sf"/>
</dbReference>
<organism evidence="8 9">
    <name type="scientific">Erythrobacter litoralis</name>
    <dbReference type="NCBI Taxonomy" id="39960"/>
    <lineage>
        <taxon>Bacteria</taxon>
        <taxon>Pseudomonadati</taxon>
        <taxon>Pseudomonadota</taxon>
        <taxon>Alphaproteobacteria</taxon>
        <taxon>Sphingomonadales</taxon>
        <taxon>Erythrobacteraceae</taxon>
        <taxon>Erythrobacter/Porphyrobacter group</taxon>
        <taxon>Erythrobacter</taxon>
    </lineage>
</organism>
<feature type="signal peptide" evidence="5">
    <location>
        <begin position="1"/>
        <end position="18"/>
    </location>
</feature>
<evidence type="ECO:0000256" key="4">
    <source>
        <dbReference type="SAM" id="MobiDB-lite"/>
    </source>
</evidence>
<keyword evidence="1" id="KW-1134">Transmembrane beta strand</keyword>
<keyword evidence="5" id="KW-0732">Signal</keyword>
<proteinExistence type="predicted"/>
<keyword evidence="2" id="KW-0812">Transmembrane</keyword>
<evidence type="ECO:0000256" key="5">
    <source>
        <dbReference type="SAM" id="SignalP"/>
    </source>
</evidence>
<evidence type="ECO:0000259" key="7">
    <source>
        <dbReference type="Pfam" id="PF08479"/>
    </source>
</evidence>
<dbReference type="InterPro" id="IPR013686">
    <property type="entry name" value="Polypept-transport_assoc_ShlB"/>
</dbReference>
<feature type="chain" id="PRO_5001697059" description="Hemolysin activation/secretion protein" evidence="5">
    <location>
        <begin position="19"/>
        <end position="600"/>
    </location>
</feature>
<keyword evidence="1" id="KW-0472">Membrane</keyword>
<dbReference type="PANTHER" id="PTHR34597">
    <property type="entry name" value="SLR1661 PROTEIN"/>
    <property type="match status" value="1"/>
</dbReference>
<dbReference type="SUPFAM" id="SSF103515">
    <property type="entry name" value="Autotransporter"/>
    <property type="match status" value="1"/>
</dbReference>
<dbReference type="Pfam" id="PF03865">
    <property type="entry name" value="ShlB"/>
    <property type="match status" value="1"/>
</dbReference>
<dbReference type="Proteomes" id="UP000027866">
    <property type="component" value="Unassembled WGS sequence"/>
</dbReference>
<name>A0A074MDK1_9SPHN</name>
<evidence type="ECO:0000256" key="2">
    <source>
        <dbReference type="ARBA" id="ARBA00022692"/>
    </source>
</evidence>